<reference evidence="2" key="1">
    <citation type="submission" date="2022-02" db="EMBL/GenBank/DDBJ databases">
        <authorList>
            <person name="Henning P.M."/>
            <person name="McCubbin A.G."/>
            <person name="Shore J.S."/>
        </authorList>
    </citation>
    <scope>NUCLEOTIDE SEQUENCE</scope>
    <source>
        <strain evidence="2">F60SS</strain>
        <tissue evidence="2">Leaves</tissue>
    </source>
</reference>
<evidence type="ECO:0000313" key="2">
    <source>
        <dbReference type="EMBL" id="KAJ4845292.1"/>
    </source>
</evidence>
<dbReference type="OrthoDB" id="628205at2759"/>
<evidence type="ECO:0000256" key="1">
    <source>
        <dbReference type="SAM" id="MobiDB-lite"/>
    </source>
</evidence>
<dbReference type="Proteomes" id="UP001141552">
    <property type="component" value="Unassembled WGS sequence"/>
</dbReference>
<organism evidence="2 3">
    <name type="scientific">Turnera subulata</name>
    <dbReference type="NCBI Taxonomy" id="218843"/>
    <lineage>
        <taxon>Eukaryota</taxon>
        <taxon>Viridiplantae</taxon>
        <taxon>Streptophyta</taxon>
        <taxon>Embryophyta</taxon>
        <taxon>Tracheophyta</taxon>
        <taxon>Spermatophyta</taxon>
        <taxon>Magnoliopsida</taxon>
        <taxon>eudicotyledons</taxon>
        <taxon>Gunneridae</taxon>
        <taxon>Pentapetalae</taxon>
        <taxon>rosids</taxon>
        <taxon>fabids</taxon>
        <taxon>Malpighiales</taxon>
        <taxon>Passifloraceae</taxon>
        <taxon>Turnera</taxon>
    </lineage>
</organism>
<dbReference type="AlphaFoldDB" id="A0A9Q0G8P7"/>
<accession>A0A9Q0G8P7</accession>
<feature type="region of interest" description="Disordered" evidence="1">
    <location>
        <begin position="93"/>
        <end position="124"/>
    </location>
</feature>
<proteinExistence type="predicted"/>
<dbReference type="InterPro" id="IPR040414">
    <property type="entry name" value="CID1/CID2"/>
</dbReference>
<keyword evidence="3" id="KW-1185">Reference proteome</keyword>
<dbReference type="EMBL" id="JAKUCV010001727">
    <property type="protein sequence ID" value="KAJ4845292.1"/>
    <property type="molecule type" value="Genomic_DNA"/>
</dbReference>
<comment type="caution">
    <text evidence="2">The sequence shown here is derived from an EMBL/GenBank/DDBJ whole genome shotgun (WGS) entry which is preliminary data.</text>
</comment>
<evidence type="ECO:0000313" key="3">
    <source>
        <dbReference type="Proteomes" id="UP001141552"/>
    </source>
</evidence>
<evidence type="ECO:0008006" key="4">
    <source>
        <dbReference type="Google" id="ProtNLM"/>
    </source>
</evidence>
<reference evidence="2" key="2">
    <citation type="journal article" date="2023" name="Plants (Basel)">
        <title>Annotation of the Turnera subulata (Passifloraceae) Draft Genome Reveals the S-Locus Evolved after the Divergence of Turneroideae from Passifloroideae in a Stepwise Manner.</title>
        <authorList>
            <person name="Henning P.M."/>
            <person name="Roalson E.H."/>
            <person name="Mir W."/>
            <person name="McCubbin A.G."/>
            <person name="Shore J.S."/>
        </authorList>
    </citation>
    <scope>NUCLEOTIDE SEQUENCE</scope>
    <source>
        <strain evidence="2">F60SS</strain>
    </source>
</reference>
<dbReference type="PANTHER" id="PTHR33790:SF10">
    <property type="entry name" value="PROTEIN EARLY RESPONSIVE TO DEHYDRATION 15"/>
    <property type="match status" value="1"/>
</dbReference>
<protein>
    <recommendedName>
        <fullName evidence="4">Ataxin-2 C-terminal domain-containing protein</fullName>
    </recommendedName>
</protein>
<dbReference type="PANTHER" id="PTHR33790">
    <property type="entry name" value="OS05G0344200 PROTEIN"/>
    <property type="match status" value="1"/>
</dbReference>
<name>A0A9Q0G8P7_9ROSI</name>
<gene>
    <name evidence="2" type="ORF">Tsubulata_015106</name>
</gene>
<sequence>MAMVGSGRSTLNPDAPLFIPAAYRRVEDFSPEWWHLITTSSPFRDYWLAYRNFDDNYNHEEEGHDFDADDVADLLPETFDLDPALDDYFSNFVDDDDDNNNNNNPAHVMISKESTIPGAQTADD</sequence>